<dbReference type="AlphaFoldDB" id="A0A7I8JB88"/>
<dbReference type="EMBL" id="CACRZD030000010">
    <property type="protein sequence ID" value="CAA6667251.1"/>
    <property type="molecule type" value="Genomic_DNA"/>
</dbReference>
<evidence type="ECO:0000256" key="1">
    <source>
        <dbReference type="SAM" id="Phobius"/>
    </source>
</evidence>
<feature type="transmembrane region" description="Helical" evidence="1">
    <location>
        <begin position="138"/>
        <end position="160"/>
    </location>
</feature>
<dbReference type="InterPro" id="IPR058581">
    <property type="entry name" value="TM_HPP"/>
</dbReference>
<keyword evidence="1" id="KW-0472">Membrane</keyword>
<dbReference type="Proteomes" id="UP001189122">
    <property type="component" value="Unassembled WGS sequence"/>
</dbReference>
<dbReference type="PANTHER" id="PTHR33741">
    <property type="entry name" value="TRANSMEMBRANE PROTEIN DDB_G0269096-RELATED"/>
    <property type="match status" value="1"/>
</dbReference>
<evidence type="ECO:0000313" key="3">
    <source>
        <dbReference type="EMBL" id="CAA2627995.1"/>
    </source>
</evidence>
<accession>A0A7I8JB88</accession>
<feature type="domain" description="HPP transmembrane region" evidence="2">
    <location>
        <begin position="132"/>
        <end position="218"/>
    </location>
</feature>
<keyword evidence="4" id="KW-1185">Reference proteome</keyword>
<proteinExistence type="predicted"/>
<dbReference type="PANTHER" id="PTHR33741:SF1">
    <property type="entry name" value="HPP FAMILY PROTEIN, EXPRESSED"/>
    <property type="match status" value="1"/>
</dbReference>
<evidence type="ECO:0000259" key="2">
    <source>
        <dbReference type="Pfam" id="PF04982"/>
    </source>
</evidence>
<keyword evidence="1" id="KW-0812">Transmembrane</keyword>
<dbReference type="EMBL" id="LR743597">
    <property type="protein sequence ID" value="CAA2627995.1"/>
    <property type="molecule type" value="Genomic_DNA"/>
</dbReference>
<feature type="transmembrane region" description="Helical" evidence="1">
    <location>
        <begin position="201"/>
        <end position="224"/>
    </location>
</feature>
<organism evidence="3">
    <name type="scientific">Spirodela intermedia</name>
    <name type="common">Intermediate duckweed</name>
    <dbReference type="NCBI Taxonomy" id="51605"/>
    <lineage>
        <taxon>Eukaryota</taxon>
        <taxon>Viridiplantae</taxon>
        <taxon>Streptophyta</taxon>
        <taxon>Embryophyta</taxon>
        <taxon>Tracheophyta</taxon>
        <taxon>Spermatophyta</taxon>
        <taxon>Magnoliopsida</taxon>
        <taxon>Liliopsida</taxon>
        <taxon>Araceae</taxon>
        <taxon>Lemnoideae</taxon>
        <taxon>Spirodela</taxon>
    </lineage>
</organism>
<name>A0A7I8JB88_SPIIN</name>
<feature type="transmembrane region" description="Helical" evidence="1">
    <location>
        <begin position="53"/>
        <end position="73"/>
    </location>
</feature>
<sequence>MVTPLRLQLRAIQSSRRSYGRKVLYDVIWPSAGLHCLFLQFDACNSDHRSHKILKAPGLCLSCAGAFLAMALLGKMDQMIAPTGLSFTVAPLGANYITEELSDNSSYFILIKILIQQLHPVSVAHNDKGEILQKYNMFMAQIGCAAFGVLALYLFGPGWLARSTALAASVAFMIATHSVHPPAAGLPIMFIDGAKFHSLHFWYILFPGATGCILLCLIVTRIGGLPEGELQILNGSAPAFGVHFSASSGKHRRRRRRGRGDGCPLVPLLGSFLMTTW</sequence>
<dbReference type="Pfam" id="PF04982">
    <property type="entry name" value="TM_HPP"/>
    <property type="match status" value="1"/>
</dbReference>
<feature type="transmembrane region" description="Helical" evidence="1">
    <location>
        <begin position="166"/>
        <end position="189"/>
    </location>
</feature>
<gene>
    <name evidence="3" type="ORF">SI7747_10013644</name>
</gene>
<protein>
    <recommendedName>
        <fullName evidence="2">HPP transmembrane region domain-containing protein</fullName>
    </recommendedName>
</protein>
<evidence type="ECO:0000313" key="4">
    <source>
        <dbReference type="Proteomes" id="UP001189122"/>
    </source>
</evidence>
<reference evidence="3 4" key="1">
    <citation type="submission" date="2019-12" db="EMBL/GenBank/DDBJ databases">
        <authorList>
            <person name="Scholz U."/>
            <person name="Mascher M."/>
            <person name="Fiebig A."/>
        </authorList>
    </citation>
    <scope>NUCLEOTIDE SEQUENCE</scope>
</reference>
<keyword evidence="1" id="KW-1133">Transmembrane helix</keyword>
<dbReference type="InterPro" id="IPR007065">
    <property type="entry name" value="HPP"/>
</dbReference>